<dbReference type="Proteomes" id="UP000070299">
    <property type="component" value="Unassembled WGS sequence"/>
</dbReference>
<evidence type="ECO:0000259" key="9">
    <source>
        <dbReference type="Pfam" id="PF01618"/>
    </source>
</evidence>
<dbReference type="GO" id="GO:0005886">
    <property type="term" value="C:plasma membrane"/>
    <property type="evidence" value="ECO:0007669"/>
    <property type="project" value="UniProtKB-SubCell"/>
</dbReference>
<keyword evidence="6" id="KW-0653">Protein transport</keyword>
<feature type="transmembrane region" description="Helical" evidence="8">
    <location>
        <begin position="347"/>
        <end position="371"/>
    </location>
</feature>
<dbReference type="PANTHER" id="PTHR30625:SF11">
    <property type="entry name" value="MOTA_TOLQ_EXBB PROTON CHANNEL DOMAIN-CONTAINING PROTEIN"/>
    <property type="match status" value="1"/>
</dbReference>
<keyword evidence="2" id="KW-1003">Cell membrane</keyword>
<evidence type="ECO:0000256" key="5">
    <source>
        <dbReference type="ARBA" id="ARBA00023136"/>
    </source>
</evidence>
<feature type="coiled-coil region" evidence="7">
    <location>
        <begin position="40"/>
        <end position="106"/>
    </location>
</feature>
<evidence type="ECO:0000256" key="8">
    <source>
        <dbReference type="SAM" id="Phobius"/>
    </source>
</evidence>
<evidence type="ECO:0000256" key="7">
    <source>
        <dbReference type="SAM" id="Coils"/>
    </source>
</evidence>
<evidence type="ECO:0000256" key="3">
    <source>
        <dbReference type="ARBA" id="ARBA00022692"/>
    </source>
</evidence>
<dbReference type="InterPro" id="IPR002898">
    <property type="entry name" value="MotA_ExbB_proton_chnl"/>
</dbReference>
<reference evidence="11" key="1">
    <citation type="submission" date="2016-02" db="EMBL/GenBank/DDBJ databases">
        <authorList>
            <person name="Schultz-Johansen M."/>
            <person name="Glaring M.A."/>
            <person name="Bech P.K."/>
            <person name="Stougaard P."/>
        </authorList>
    </citation>
    <scope>NUCLEOTIDE SEQUENCE [LARGE SCALE GENOMIC DNA]</scope>
    <source>
        <strain evidence="11">S66</strain>
    </source>
</reference>
<keyword evidence="11" id="KW-1185">Reference proteome</keyword>
<evidence type="ECO:0000256" key="1">
    <source>
        <dbReference type="ARBA" id="ARBA00004651"/>
    </source>
</evidence>
<sequence>MSVSPKYLNAMYYGLILIVSISSQSVMANDKLDSALLKNITQAEQQLSTTEKRISAEKSQLAKQLNNLEQQVQALQQKTAAARRLSDEKTLSLSQLESRIKEWREQQAYQQNLVNRFLNQQQLATQVSLVPVEQKFALITDFAKSFQAKLKPDWQQRDVVMASGKVESLATLSVGPLHWYWLANEQQAGIASFQKGDKEQNGQLQSELLLSSSASSGLADIKQQAQGNLTFDPTMNRAMARQQHNESAWQHVVKGGVWVLPILLFALLAIIIALYKSWQLMRLPKLVRFTPSHVQRLIQDKDVASLNVVKGPQQALLKTAMEAGNDKLRDDQLFIQLQQNKYWLERWLMVIGITASVAPLLGLLGTVSGMIETFKMMTLFGSGDPEVVSGGIAQALITTELGLVVAIPALVLSAILSKRAKSYYFELENFAILLSQPQDLHNNETPKVAA</sequence>
<comment type="subcellular location">
    <subcellularLocation>
        <location evidence="1">Cell membrane</location>
        <topology evidence="1">Multi-pass membrane protein</topology>
    </subcellularLocation>
    <subcellularLocation>
        <location evidence="6">Membrane</location>
        <topology evidence="6">Multi-pass membrane protein</topology>
    </subcellularLocation>
</comment>
<dbReference type="EMBL" id="LSNE01000009">
    <property type="protein sequence ID" value="KXI27704.1"/>
    <property type="molecule type" value="Genomic_DNA"/>
</dbReference>
<keyword evidence="6" id="KW-0813">Transport</keyword>
<dbReference type="Pfam" id="PF01618">
    <property type="entry name" value="MotA_ExbB"/>
    <property type="match status" value="1"/>
</dbReference>
<name>A0A148KN08_9ALTE</name>
<evidence type="ECO:0000256" key="4">
    <source>
        <dbReference type="ARBA" id="ARBA00022989"/>
    </source>
</evidence>
<feature type="domain" description="MotA/TolQ/ExbB proton channel" evidence="9">
    <location>
        <begin position="313"/>
        <end position="424"/>
    </location>
</feature>
<dbReference type="RefSeq" id="WP_082768965.1">
    <property type="nucleotide sequence ID" value="NZ_LSNE01000009.1"/>
</dbReference>
<keyword evidence="5 8" id="KW-0472">Membrane</keyword>
<evidence type="ECO:0000313" key="11">
    <source>
        <dbReference type="Proteomes" id="UP000070299"/>
    </source>
</evidence>
<dbReference type="AlphaFoldDB" id="A0A148KN08"/>
<keyword evidence="3 8" id="KW-0812">Transmembrane</keyword>
<comment type="similarity">
    <text evidence="6">Belongs to the exbB/tolQ family.</text>
</comment>
<gene>
    <name evidence="10" type="ORF">AX660_19320</name>
</gene>
<feature type="transmembrane region" description="Helical" evidence="8">
    <location>
        <begin position="391"/>
        <end position="416"/>
    </location>
</feature>
<evidence type="ECO:0000256" key="6">
    <source>
        <dbReference type="RuleBase" id="RU004057"/>
    </source>
</evidence>
<protein>
    <recommendedName>
        <fullName evidence="9">MotA/TolQ/ExbB proton channel domain-containing protein</fullName>
    </recommendedName>
</protein>
<feature type="transmembrane region" description="Helical" evidence="8">
    <location>
        <begin position="255"/>
        <end position="275"/>
    </location>
</feature>
<dbReference type="InterPro" id="IPR050790">
    <property type="entry name" value="ExbB/TolQ_transport"/>
</dbReference>
<dbReference type="STRING" id="1799789.AX660_19320"/>
<proteinExistence type="inferred from homology"/>
<keyword evidence="4 8" id="KW-1133">Transmembrane helix</keyword>
<dbReference type="PANTHER" id="PTHR30625">
    <property type="entry name" value="PROTEIN TOLQ"/>
    <property type="match status" value="1"/>
</dbReference>
<dbReference type="GO" id="GO:0017038">
    <property type="term" value="P:protein import"/>
    <property type="evidence" value="ECO:0007669"/>
    <property type="project" value="TreeGrafter"/>
</dbReference>
<accession>A0A148KN08</accession>
<evidence type="ECO:0000313" key="10">
    <source>
        <dbReference type="EMBL" id="KXI27704.1"/>
    </source>
</evidence>
<organism evidence="10 11">
    <name type="scientific">Paraglaciecola hydrolytica</name>
    <dbReference type="NCBI Taxonomy" id="1799789"/>
    <lineage>
        <taxon>Bacteria</taxon>
        <taxon>Pseudomonadati</taxon>
        <taxon>Pseudomonadota</taxon>
        <taxon>Gammaproteobacteria</taxon>
        <taxon>Alteromonadales</taxon>
        <taxon>Alteromonadaceae</taxon>
        <taxon>Paraglaciecola</taxon>
    </lineage>
</organism>
<evidence type="ECO:0000256" key="2">
    <source>
        <dbReference type="ARBA" id="ARBA00022475"/>
    </source>
</evidence>
<keyword evidence="7" id="KW-0175">Coiled coil</keyword>
<comment type="caution">
    <text evidence="10">The sequence shown here is derived from an EMBL/GenBank/DDBJ whole genome shotgun (WGS) entry which is preliminary data.</text>
</comment>